<dbReference type="AlphaFoldDB" id="A0A4R7S0D5"/>
<evidence type="ECO:0000313" key="2">
    <source>
        <dbReference type="EMBL" id="TDU71119.1"/>
    </source>
</evidence>
<dbReference type="RefSeq" id="WP_133795304.1">
    <property type="nucleotide sequence ID" value="NZ_SOCA01000003.1"/>
</dbReference>
<dbReference type="EMBL" id="SOCA01000003">
    <property type="protein sequence ID" value="TDU71119.1"/>
    <property type="molecule type" value="Genomic_DNA"/>
</dbReference>
<feature type="signal peptide" evidence="1">
    <location>
        <begin position="1"/>
        <end position="26"/>
    </location>
</feature>
<evidence type="ECO:0000256" key="1">
    <source>
        <dbReference type="SAM" id="SignalP"/>
    </source>
</evidence>
<evidence type="ECO:0000313" key="3">
    <source>
        <dbReference type="Proteomes" id="UP000295662"/>
    </source>
</evidence>
<feature type="chain" id="PRO_5020584178" evidence="1">
    <location>
        <begin position="27"/>
        <end position="175"/>
    </location>
</feature>
<keyword evidence="3" id="KW-1185">Reference proteome</keyword>
<proteinExistence type="predicted"/>
<organism evidence="2 3">
    <name type="scientific">Prosthecobacter fusiformis</name>
    <dbReference type="NCBI Taxonomy" id="48464"/>
    <lineage>
        <taxon>Bacteria</taxon>
        <taxon>Pseudomonadati</taxon>
        <taxon>Verrucomicrobiota</taxon>
        <taxon>Verrucomicrobiia</taxon>
        <taxon>Verrucomicrobiales</taxon>
        <taxon>Verrucomicrobiaceae</taxon>
        <taxon>Prosthecobacter</taxon>
    </lineage>
</organism>
<sequence length="175" mass="18777">MKFILPCLLASLITICILTGCQSVNSAMTPGVRVTTDDFDGSKVIRQDPVSSSASMTEEWHTLGFSWNAATPNKVYLTVGVYGTQNIFGLAFNTGGRTITADTASLTTEYGPWSTRRFAVDYNDFESLATAPMVKMKVSGANTYGVSSFGTSTNALVGKKFPAFLQQVRTAKGSQ</sequence>
<comment type="caution">
    <text evidence="2">The sequence shown here is derived from an EMBL/GenBank/DDBJ whole genome shotgun (WGS) entry which is preliminary data.</text>
</comment>
<dbReference type="OrthoDB" id="9828599at2"/>
<protein>
    <submittedName>
        <fullName evidence="2">Uncharacterized protein</fullName>
    </submittedName>
</protein>
<dbReference type="Proteomes" id="UP000295662">
    <property type="component" value="Unassembled WGS sequence"/>
</dbReference>
<reference evidence="2 3" key="1">
    <citation type="submission" date="2019-03" db="EMBL/GenBank/DDBJ databases">
        <title>Genomic Encyclopedia of Archaeal and Bacterial Type Strains, Phase II (KMG-II): from individual species to whole genera.</title>
        <authorList>
            <person name="Goeker M."/>
        </authorList>
    </citation>
    <scope>NUCLEOTIDE SEQUENCE [LARGE SCALE GENOMIC DNA]</scope>
    <source>
        <strain evidence="2 3">ATCC 25309</strain>
    </source>
</reference>
<dbReference type="PROSITE" id="PS51257">
    <property type="entry name" value="PROKAR_LIPOPROTEIN"/>
    <property type="match status" value="1"/>
</dbReference>
<name>A0A4R7S0D5_9BACT</name>
<keyword evidence="1" id="KW-0732">Signal</keyword>
<accession>A0A4R7S0D5</accession>
<gene>
    <name evidence="2" type="ORF">EI77_02238</name>
</gene>